<evidence type="ECO:0000313" key="3">
    <source>
        <dbReference type="Proteomes" id="UP001596289"/>
    </source>
</evidence>
<gene>
    <name evidence="2" type="ORF">ACFQGP_14025</name>
</gene>
<feature type="chain" id="PRO_5047382745" description="Peptidoglycan-binding protein" evidence="1">
    <location>
        <begin position="25"/>
        <end position="337"/>
    </location>
</feature>
<evidence type="ECO:0000313" key="2">
    <source>
        <dbReference type="EMBL" id="MFC6171674.1"/>
    </source>
</evidence>
<evidence type="ECO:0008006" key="4">
    <source>
        <dbReference type="Google" id="ProtNLM"/>
    </source>
</evidence>
<proteinExistence type="predicted"/>
<dbReference type="Gene3D" id="3.90.1010.20">
    <property type="match status" value="2"/>
</dbReference>
<reference evidence="3" key="1">
    <citation type="journal article" date="2019" name="Int. J. Syst. Evol. Microbiol.">
        <title>The Global Catalogue of Microorganisms (GCM) 10K type strain sequencing project: providing services to taxonomists for standard genome sequencing and annotation.</title>
        <authorList>
            <consortium name="The Broad Institute Genomics Platform"/>
            <consortium name="The Broad Institute Genome Sequencing Center for Infectious Disease"/>
            <person name="Wu L."/>
            <person name="Ma J."/>
        </authorList>
    </citation>
    <scope>NUCLEOTIDE SEQUENCE [LARGE SCALE GENOMIC DNA]</scope>
    <source>
        <strain evidence="3">CCM 8904</strain>
    </source>
</reference>
<evidence type="ECO:0000256" key="1">
    <source>
        <dbReference type="SAM" id="SignalP"/>
    </source>
</evidence>
<dbReference type="Proteomes" id="UP001596289">
    <property type="component" value="Unassembled WGS sequence"/>
</dbReference>
<feature type="signal peptide" evidence="1">
    <location>
        <begin position="1"/>
        <end position="24"/>
    </location>
</feature>
<organism evidence="2 3">
    <name type="scientific">Loigolactobacillus jiayinensis</name>
    <dbReference type="NCBI Taxonomy" id="2486016"/>
    <lineage>
        <taxon>Bacteria</taxon>
        <taxon>Bacillati</taxon>
        <taxon>Bacillota</taxon>
        <taxon>Bacilli</taxon>
        <taxon>Lactobacillales</taxon>
        <taxon>Lactobacillaceae</taxon>
        <taxon>Loigolactobacillus</taxon>
    </lineage>
</organism>
<keyword evidence="1" id="KW-0732">Signal</keyword>
<sequence length="337" mass="35874">MYGLGKKALVVVATVLMASPVAFLGKTQQVQAASADQVVLKQMTTAPHGEKSFAITTVALRGDKIVASHIDEFQFVKKGADGMTPVPNSDGDFAKGMKKKQMLISKDANDEGYSELMKEEGKATKTRSASMTAIEEYTVGKTVKELKTTLAKKEALQKKVISGATLTDTNSYVKSVVTTATKGFTTTGISVADDNITLKQIDGAPHGNKSFAVTTVAMSGDKIAAAAIDEFQFVAKKGFKGVPNSNKEFGDSYAKGQILISKQANDKAYSKLMKDEAKATQSRNKSINAITKYAAGKTATELKNDLNAHDKMTDVVSGATLEDTNGYIKTIVEAANE</sequence>
<dbReference type="EMBL" id="JBHSSL010000115">
    <property type="protein sequence ID" value="MFC6171674.1"/>
    <property type="molecule type" value="Genomic_DNA"/>
</dbReference>
<comment type="caution">
    <text evidence="2">The sequence shown here is derived from an EMBL/GenBank/DDBJ whole genome shotgun (WGS) entry which is preliminary data.</text>
</comment>
<keyword evidence="3" id="KW-1185">Reference proteome</keyword>
<protein>
    <recommendedName>
        <fullName evidence="4">Peptidoglycan-binding protein</fullName>
    </recommendedName>
</protein>
<name>A0ABW1RIP8_9LACO</name>
<accession>A0ABW1RIP8</accession>
<dbReference type="RefSeq" id="WP_125552456.1">
    <property type="nucleotide sequence ID" value="NZ_JBHSSL010000115.1"/>
</dbReference>